<dbReference type="Proteomes" id="UP000284403">
    <property type="component" value="Unassembled WGS sequence"/>
</dbReference>
<reference evidence="2 3" key="1">
    <citation type="journal article" date="2018" name="BMC Genomics">
        <title>Genomic comparison of Trypanosoma conorhini and Trypanosoma rangeli to Trypanosoma cruzi strains of high and low virulence.</title>
        <authorList>
            <person name="Bradwell K.R."/>
            <person name="Koparde V.N."/>
            <person name="Matveyev A.V."/>
            <person name="Serrano M.G."/>
            <person name="Alves J.M."/>
            <person name="Parikh H."/>
            <person name="Huang B."/>
            <person name="Lee V."/>
            <person name="Espinosa-Alvarez O."/>
            <person name="Ortiz P.A."/>
            <person name="Costa-Martins A.G."/>
            <person name="Teixeira M.M."/>
            <person name="Buck G.A."/>
        </authorList>
    </citation>
    <scope>NUCLEOTIDE SEQUENCE [LARGE SCALE GENOMIC DNA]</scope>
    <source>
        <strain evidence="2 3">025E</strain>
    </source>
</reference>
<dbReference type="GeneID" id="40321671"/>
<proteinExistence type="predicted"/>
<keyword evidence="3" id="KW-1185">Reference proteome</keyword>
<comment type="caution">
    <text evidence="2">The sequence shown here is derived from an EMBL/GenBank/DDBJ whole genome shotgun (WGS) entry which is preliminary data.</text>
</comment>
<evidence type="ECO:0000313" key="2">
    <source>
        <dbReference type="EMBL" id="RNF03905.1"/>
    </source>
</evidence>
<evidence type="ECO:0000313" key="3">
    <source>
        <dbReference type="Proteomes" id="UP000284403"/>
    </source>
</evidence>
<name>A0A422NEL7_9TRYP</name>
<dbReference type="AlphaFoldDB" id="A0A422NEL7"/>
<dbReference type="EMBL" id="MKKU01000700">
    <property type="protein sequence ID" value="RNF03905.1"/>
    <property type="molecule type" value="Genomic_DNA"/>
</dbReference>
<feature type="coiled-coil region" evidence="1">
    <location>
        <begin position="101"/>
        <end position="128"/>
    </location>
</feature>
<organism evidence="2 3">
    <name type="scientific">Trypanosoma conorhini</name>
    <dbReference type="NCBI Taxonomy" id="83891"/>
    <lineage>
        <taxon>Eukaryota</taxon>
        <taxon>Discoba</taxon>
        <taxon>Euglenozoa</taxon>
        <taxon>Kinetoplastea</taxon>
        <taxon>Metakinetoplastina</taxon>
        <taxon>Trypanosomatida</taxon>
        <taxon>Trypanosomatidae</taxon>
        <taxon>Trypanosoma</taxon>
    </lineage>
</organism>
<dbReference type="OrthoDB" id="264095at2759"/>
<sequence length="511" mass="57319">MPRKGRKNAPLQLVAPEPTGDELEADMLWDRVKEVDDKPSFMDGSLLDATRACFEGEKGFSGTGEAARTAFAGRPRHLLAPRARRQFLEAEAALRQTMESTNNVQEEAKDFELLKENEQEEARRSREKVTTTALNLITELSDARLTLLEDMDELAADFFTEQCGMLETLTNLAVKDNEVEAAFLEQQTTQQKCREAERRYFTEHGEHVVLMADMQYETRRQQDEMLRSIVQRLERGVSEMTKLSVEELGDKVHQQEEMSQLIVELLKVQGRSAVLEKKTTTIAEQRTALQRTIALELQKQQLCIRRQKQLRDELSSLTAAVRENDIRLLAATGNTTPGAAHAATPPVVPNSPNTITGLTEPDEENGLALLTVAAQRDLEVSATELAAYKNELWSLRRQHLVQLSGQYQQSKLEKASSRATRGFLLDADTKAAVRSVVLEALMQVSQILGVADDTASFSDNVERLLSVADVRDRQAIQDYVARRINTLFSCVCPTAPPLLFLREPAHVQSEM</sequence>
<gene>
    <name evidence="2" type="ORF">Tco025E_08060</name>
</gene>
<accession>A0A422NEL7</accession>
<dbReference type="RefSeq" id="XP_029224938.1">
    <property type="nucleotide sequence ID" value="XM_029374917.1"/>
</dbReference>
<protein>
    <submittedName>
        <fullName evidence="2">Putative glutamic acid/alanine-rich protein</fullName>
    </submittedName>
</protein>
<evidence type="ECO:0000256" key="1">
    <source>
        <dbReference type="SAM" id="Coils"/>
    </source>
</evidence>
<keyword evidence="1" id="KW-0175">Coiled coil</keyword>